<organism evidence="4">
    <name type="scientific">Rhizochromulina marina</name>
    <dbReference type="NCBI Taxonomy" id="1034831"/>
    <lineage>
        <taxon>Eukaryota</taxon>
        <taxon>Sar</taxon>
        <taxon>Stramenopiles</taxon>
        <taxon>Ochrophyta</taxon>
        <taxon>Dictyochophyceae</taxon>
        <taxon>Rhizochromulinales</taxon>
        <taxon>Rhizochromulina</taxon>
    </lineage>
</organism>
<dbReference type="SMART" id="SM00948">
    <property type="entry name" value="Proteasome_A_N"/>
    <property type="match status" value="1"/>
</dbReference>
<accession>A0A7S2SP97</accession>
<gene>
    <name evidence="4" type="ORF">RMAR1173_LOCUS17238</name>
</gene>
<dbReference type="PROSITE" id="PS51475">
    <property type="entry name" value="PROTEASOME_ALPHA_2"/>
    <property type="match status" value="1"/>
</dbReference>
<evidence type="ECO:0000259" key="3">
    <source>
        <dbReference type="SMART" id="SM00948"/>
    </source>
</evidence>
<dbReference type="GO" id="GO:0006511">
    <property type="term" value="P:ubiquitin-dependent protein catabolic process"/>
    <property type="evidence" value="ECO:0007669"/>
    <property type="project" value="InterPro"/>
</dbReference>
<dbReference type="PANTHER" id="PTHR11599">
    <property type="entry name" value="PROTEASOME SUBUNIT ALPHA/BETA"/>
    <property type="match status" value="1"/>
</dbReference>
<dbReference type="CDD" id="cd03750">
    <property type="entry name" value="proteasome_alpha_type_2"/>
    <property type="match status" value="1"/>
</dbReference>
<dbReference type="Pfam" id="PF00227">
    <property type="entry name" value="Proteasome"/>
    <property type="match status" value="1"/>
</dbReference>
<keyword evidence="1 2" id="KW-0647">Proteasome</keyword>
<comment type="similarity">
    <text evidence="2">Belongs to the peptidase T1A family.</text>
</comment>
<reference evidence="4" key="1">
    <citation type="submission" date="2021-01" db="EMBL/GenBank/DDBJ databases">
        <authorList>
            <person name="Corre E."/>
            <person name="Pelletier E."/>
            <person name="Niang G."/>
            <person name="Scheremetjew M."/>
            <person name="Finn R."/>
            <person name="Kale V."/>
            <person name="Holt S."/>
            <person name="Cochrane G."/>
            <person name="Meng A."/>
            <person name="Brown T."/>
            <person name="Cohen L."/>
        </authorList>
    </citation>
    <scope>NUCLEOTIDE SEQUENCE</scope>
    <source>
        <strain evidence="4">CCMP1243</strain>
    </source>
</reference>
<dbReference type="AlphaFoldDB" id="A0A7S2SP97"/>
<dbReference type="Pfam" id="PF10584">
    <property type="entry name" value="Proteasome_A_N"/>
    <property type="match status" value="1"/>
</dbReference>
<evidence type="ECO:0000256" key="1">
    <source>
        <dbReference type="ARBA" id="ARBA00022942"/>
    </source>
</evidence>
<dbReference type="InterPro" id="IPR050115">
    <property type="entry name" value="Proteasome_alpha"/>
</dbReference>
<dbReference type="InterPro" id="IPR029055">
    <property type="entry name" value="Ntn_hydrolases_N"/>
</dbReference>
<dbReference type="GO" id="GO:0019773">
    <property type="term" value="C:proteasome core complex, alpha-subunit complex"/>
    <property type="evidence" value="ECO:0007669"/>
    <property type="project" value="UniProtKB-UniRule"/>
</dbReference>
<dbReference type="InterPro" id="IPR023332">
    <property type="entry name" value="Proteasome_alpha-type"/>
</dbReference>
<dbReference type="EMBL" id="HBHJ01026126">
    <property type="protein sequence ID" value="CAD9705833.1"/>
    <property type="molecule type" value="Transcribed_RNA"/>
</dbReference>
<sequence length="237" mass="26298">MAGSEANYSFSLTTFSRTGKLFQIEYALNAIQGGKLALGIRAKNGVVICTDKKVPTSLIDSAEVHKVEEITPSCGMVYAGLGPDYRVLVKNARKTAQKYYTTYHEVQPVPMLVKDTALVCQEYTQSGGVRPFGVSLLVAGFDDEGPHLFQVDPSGTYFAWKATAIGKNFKNARSFLERRYRDDIEIDDAIHTALLTMREGFEGEMNEHNIELAVIGADRKFRILSPAEVRDYLDEAV</sequence>
<dbReference type="InterPro" id="IPR000426">
    <property type="entry name" value="Proteasome_asu_N"/>
</dbReference>
<feature type="domain" description="Proteasome alpha-type subunits" evidence="3">
    <location>
        <begin position="8"/>
        <end position="30"/>
    </location>
</feature>
<dbReference type="Gene3D" id="3.60.20.10">
    <property type="entry name" value="Glutamine Phosphoribosylpyrophosphate, subunit 1, domain 1"/>
    <property type="match status" value="1"/>
</dbReference>
<protein>
    <recommendedName>
        <fullName evidence="3">Proteasome alpha-type subunits domain-containing protein</fullName>
    </recommendedName>
</protein>
<evidence type="ECO:0000313" key="4">
    <source>
        <dbReference type="EMBL" id="CAD9705833.1"/>
    </source>
</evidence>
<evidence type="ECO:0000256" key="2">
    <source>
        <dbReference type="PROSITE-ProRule" id="PRU00808"/>
    </source>
</evidence>
<dbReference type="InterPro" id="IPR001353">
    <property type="entry name" value="Proteasome_sua/b"/>
</dbReference>
<proteinExistence type="inferred from homology"/>
<name>A0A7S2SP97_9STRA</name>
<dbReference type="NCBIfam" id="NF003075">
    <property type="entry name" value="PRK03996.1"/>
    <property type="match status" value="1"/>
</dbReference>
<dbReference type="SUPFAM" id="SSF56235">
    <property type="entry name" value="N-terminal nucleophile aminohydrolases (Ntn hydrolases)"/>
    <property type="match status" value="1"/>
</dbReference>